<protein>
    <submittedName>
        <fullName evidence="2">Uncharacterized protein</fullName>
    </submittedName>
</protein>
<gene>
    <name evidence="2" type="ORF">CPAG_02218</name>
</gene>
<dbReference type="EMBL" id="DS268109">
    <property type="protein sequence ID" value="KMM65876.1"/>
    <property type="molecule type" value="Genomic_DNA"/>
</dbReference>
<evidence type="ECO:0000313" key="3">
    <source>
        <dbReference type="Proteomes" id="UP000054567"/>
    </source>
</evidence>
<reference evidence="3" key="3">
    <citation type="journal article" date="2010" name="Genome Res.">
        <title>Population genomic sequencing of Coccidioides fungi reveals recent hybridization and transposon control.</title>
        <authorList>
            <person name="Neafsey D.E."/>
            <person name="Barker B.M."/>
            <person name="Sharpton T.J."/>
            <person name="Stajich J.E."/>
            <person name="Park D.J."/>
            <person name="Whiston E."/>
            <person name="Hung C.-Y."/>
            <person name="McMahan C."/>
            <person name="White J."/>
            <person name="Sykes S."/>
            <person name="Heiman D."/>
            <person name="Young S."/>
            <person name="Zeng Q."/>
            <person name="Abouelleil A."/>
            <person name="Aftuck L."/>
            <person name="Bessette D."/>
            <person name="Brown A."/>
            <person name="FitzGerald M."/>
            <person name="Lui A."/>
            <person name="Macdonald J.P."/>
            <person name="Priest M."/>
            <person name="Orbach M.J."/>
            <person name="Galgiani J.N."/>
            <person name="Kirkland T.N."/>
            <person name="Cole G.T."/>
            <person name="Birren B.W."/>
            <person name="Henn M.R."/>
            <person name="Taylor J.W."/>
            <person name="Rounsley S.D."/>
        </authorList>
    </citation>
    <scope>NUCLEOTIDE SEQUENCE [LARGE SCALE GENOMIC DNA]</scope>
    <source>
        <strain evidence="3">RMSCC 3488</strain>
    </source>
</reference>
<evidence type="ECO:0000256" key="1">
    <source>
        <dbReference type="SAM" id="MobiDB-lite"/>
    </source>
</evidence>
<dbReference type="Proteomes" id="UP000054567">
    <property type="component" value="Unassembled WGS sequence"/>
</dbReference>
<accession>A0A0J6EZ66</accession>
<evidence type="ECO:0000313" key="2">
    <source>
        <dbReference type="EMBL" id="KMM65876.1"/>
    </source>
</evidence>
<reference evidence="3" key="2">
    <citation type="journal article" date="2009" name="Genome Res.">
        <title>Comparative genomic analyses of the human fungal pathogens Coccidioides and their relatives.</title>
        <authorList>
            <person name="Sharpton T.J."/>
            <person name="Stajich J.E."/>
            <person name="Rounsley S.D."/>
            <person name="Gardner M.J."/>
            <person name="Wortman J.R."/>
            <person name="Jordar V.S."/>
            <person name="Maiti R."/>
            <person name="Kodira C.D."/>
            <person name="Neafsey D.E."/>
            <person name="Zeng Q."/>
            <person name="Hung C.-Y."/>
            <person name="McMahan C."/>
            <person name="Muszewska A."/>
            <person name="Grynberg M."/>
            <person name="Mandel M.A."/>
            <person name="Kellner E.M."/>
            <person name="Barker B.M."/>
            <person name="Galgiani J.N."/>
            <person name="Orbach M.J."/>
            <person name="Kirkland T.N."/>
            <person name="Cole G.T."/>
            <person name="Henn M.R."/>
            <person name="Birren B.W."/>
            <person name="Taylor J.W."/>
        </authorList>
    </citation>
    <scope>NUCLEOTIDE SEQUENCE [LARGE SCALE GENOMIC DNA]</scope>
    <source>
        <strain evidence="3">RMSCC 3488</strain>
    </source>
</reference>
<sequence length="220" mass="24700">MLYMRRVDIQLMHEVHLASRDTADGGGRQGATRTTRTMQRRRATTHTHTQRDEERERKRRRRRERAKADGEERKAKKEEKKAARAESVSQYADNTAQRRRGDLIRGGEQAAGGAWRPGVRGGPAWASHSPPPGPGTREGTRASTPAAGLSYGSVTAAFYPPCCCCCLLPCPLCPLPLARPGHWIPTTRAGCQTDVFSICEIIVFLYVSQWIKYHVMRFRL</sequence>
<reference evidence="2 3" key="1">
    <citation type="submission" date="2007-06" db="EMBL/GenBank/DDBJ databases">
        <title>The Genome Sequence of Coccidioides posadasii RMSCC_3488.</title>
        <authorList>
            <consortium name="Coccidioides Genome Resources Consortium"/>
            <consortium name="The Broad Institute Genome Sequencing Platform"/>
            <person name="Henn M.R."/>
            <person name="Sykes S."/>
            <person name="Young S."/>
            <person name="Jaffe D."/>
            <person name="Berlin A."/>
            <person name="Alvarez P."/>
            <person name="Butler J."/>
            <person name="Gnerre S."/>
            <person name="Grabherr M."/>
            <person name="Mauceli E."/>
            <person name="Brockman W."/>
            <person name="Kodira C."/>
            <person name="Alvarado L."/>
            <person name="Zeng Q."/>
            <person name="Crawford M."/>
            <person name="Antoine C."/>
            <person name="Devon K."/>
            <person name="Galgiani J."/>
            <person name="Orsborn K."/>
            <person name="Lewis M.L."/>
            <person name="Nusbaum C."/>
            <person name="Galagan J."/>
            <person name="Birren B."/>
        </authorList>
    </citation>
    <scope>NUCLEOTIDE SEQUENCE [LARGE SCALE GENOMIC DNA]</scope>
    <source>
        <strain evidence="2 3">RMSCC 3488</strain>
    </source>
</reference>
<proteinExistence type="predicted"/>
<feature type="region of interest" description="Disordered" evidence="1">
    <location>
        <begin position="20"/>
        <end position="144"/>
    </location>
</feature>
<name>A0A0J6EZ66_COCPO</name>
<dbReference type="VEuPathDB" id="FungiDB:CPAG_02218"/>
<organism evidence="2 3">
    <name type="scientific">Coccidioides posadasii RMSCC 3488</name>
    <dbReference type="NCBI Taxonomy" id="454284"/>
    <lineage>
        <taxon>Eukaryota</taxon>
        <taxon>Fungi</taxon>
        <taxon>Dikarya</taxon>
        <taxon>Ascomycota</taxon>
        <taxon>Pezizomycotina</taxon>
        <taxon>Eurotiomycetes</taxon>
        <taxon>Eurotiomycetidae</taxon>
        <taxon>Onygenales</taxon>
        <taxon>Onygenaceae</taxon>
        <taxon>Coccidioides</taxon>
    </lineage>
</organism>
<feature type="compositionally biased region" description="Basic and acidic residues" evidence="1">
    <location>
        <begin position="66"/>
        <end position="84"/>
    </location>
</feature>
<dbReference type="AlphaFoldDB" id="A0A0J6EZ66"/>